<dbReference type="EMBL" id="FOLD01000004">
    <property type="protein sequence ID" value="SFC14589.1"/>
    <property type="molecule type" value="Genomic_DNA"/>
</dbReference>
<accession>A0A1I1GRZ5</accession>
<dbReference type="RefSeq" id="WP_091871953.1">
    <property type="nucleotide sequence ID" value="NZ_FOLD01000004.1"/>
</dbReference>
<reference evidence="2" key="1">
    <citation type="submission" date="2016-10" db="EMBL/GenBank/DDBJ databases">
        <authorList>
            <person name="Varghese N."/>
            <person name="Submissions S."/>
        </authorList>
    </citation>
    <scope>NUCLEOTIDE SEQUENCE [LARGE SCALE GENOMIC DNA]</scope>
    <source>
        <strain evidence="2">CGMCC 1.12041</strain>
    </source>
</reference>
<sequence length="139" mass="15429">MDTHFDLERFVQAQAPVYGKVIDELRAGHKRSHWMWFIFPQIAGLGRSEMAQRYAIASGDEAAAYLAHPVLGKRLRECASIVASLDSDSASAIFGHPDELKFHSSMSLFADVAPDEGVFQACIDKYFDGQPDPETLARL</sequence>
<dbReference type="AlphaFoldDB" id="A0A1I1GRZ5"/>
<organism evidence="1 2">
    <name type="scientific">Massilia yuzhufengensis</name>
    <dbReference type="NCBI Taxonomy" id="1164594"/>
    <lineage>
        <taxon>Bacteria</taxon>
        <taxon>Pseudomonadati</taxon>
        <taxon>Pseudomonadota</taxon>
        <taxon>Betaproteobacteria</taxon>
        <taxon>Burkholderiales</taxon>
        <taxon>Oxalobacteraceae</taxon>
        <taxon>Telluria group</taxon>
        <taxon>Massilia</taxon>
    </lineage>
</organism>
<dbReference type="PIRSF" id="PIRSF008546">
    <property type="entry name" value="UCP008546"/>
    <property type="match status" value="1"/>
</dbReference>
<evidence type="ECO:0000313" key="1">
    <source>
        <dbReference type="EMBL" id="SFC14589.1"/>
    </source>
</evidence>
<dbReference type="Gene3D" id="1.25.40.380">
    <property type="entry name" value="Protein of unknown function DUF1810"/>
    <property type="match status" value="1"/>
</dbReference>
<proteinExistence type="predicted"/>
<evidence type="ECO:0000313" key="2">
    <source>
        <dbReference type="Proteomes" id="UP000198639"/>
    </source>
</evidence>
<dbReference type="Pfam" id="PF08837">
    <property type="entry name" value="DUF1810"/>
    <property type="match status" value="1"/>
</dbReference>
<dbReference type="InterPro" id="IPR014937">
    <property type="entry name" value="DUF1810"/>
</dbReference>
<dbReference type="STRING" id="1164594.SAMN05216204_10460"/>
<gene>
    <name evidence="1" type="ORF">SAMN05216204_10460</name>
</gene>
<dbReference type="SUPFAM" id="SSF140736">
    <property type="entry name" value="Rv1873-like"/>
    <property type="match status" value="1"/>
</dbReference>
<dbReference type="InterPro" id="IPR036287">
    <property type="entry name" value="Rv1873-like_sf"/>
</dbReference>
<dbReference type="Proteomes" id="UP000198639">
    <property type="component" value="Unassembled WGS sequence"/>
</dbReference>
<dbReference type="OrthoDB" id="9801870at2"/>
<name>A0A1I1GRZ5_9BURK</name>
<keyword evidence="2" id="KW-1185">Reference proteome</keyword>
<protein>
    <submittedName>
        <fullName evidence="1">Uncharacterized protein, DUF1810 family</fullName>
    </submittedName>
</protein>